<dbReference type="Gene3D" id="1.25.40.90">
    <property type="match status" value="1"/>
</dbReference>
<feature type="region of interest" description="Disordered" evidence="1">
    <location>
        <begin position="829"/>
        <end position="852"/>
    </location>
</feature>
<dbReference type="SMART" id="SM00582">
    <property type="entry name" value="RPR"/>
    <property type="match status" value="1"/>
</dbReference>
<reference evidence="3" key="1">
    <citation type="submission" date="2022-07" db="EMBL/GenBank/DDBJ databases">
        <title>Draft genome sequence of Zalerion maritima ATCC 34329, a (micro)plastics degrading marine fungus.</title>
        <authorList>
            <person name="Paco A."/>
            <person name="Goncalves M.F.M."/>
            <person name="Rocha-Santos T.A.P."/>
            <person name="Alves A."/>
        </authorList>
    </citation>
    <scope>NUCLEOTIDE SEQUENCE</scope>
    <source>
        <strain evidence="3">ATCC 34329</strain>
    </source>
</reference>
<feature type="compositionally biased region" description="Polar residues" evidence="1">
    <location>
        <begin position="410"/>
        <end position="420"/>
    </location>
</feature>
<evidence type="ECO:0000256" key="1">
    <source>
        <dbReference type="SAM" id="MobiDB-lite"/>
    </source>
</evidence>
<dbReference type="Pfam" id="PF21936">
    <property type="entry name" value="Pcf11_C"/>
    <property type="match status" value="1"/>
</dbReference>
<dbReference type="Pfam" id="PF04818">
    <property type="entry name" value="CID"/>
    <property type="match status" value="1"/>
</dbReference>
<feature type="compositionally biased region" description="Basic and acidic residues" evidence="1">
    <location>
        <begin position="572"/>
        <end position="589"/>
    </location>
</feature>
<dbReference type="GO" id="GO:0031124">
    <property type="term" value="P:mRNA 3'-end processing"/>
    <property type="evidence" value="ECO:0007669"/>
    <property type="project" value="InterPro"/>
</dbReference>
<dbReference type="Proteomes" id="UP001201980">
    <property type="component" value="Unassembled WGS sequence"/>
</dbReference>
<dbReference type="GO" id="GO:0003729">
    <property type="term" value="F:mRNA binding"/>
    <property type="evidence" value="ECO:0007669"/>
    <property type="project" value="InterPro"/>
</dbReference>
<dbReference type="PANTHER" id="PTHR15921:SF3">
    <property type="entry name" value="PRE-MRNA CLEAVAGE COMPLEX 2 PROTEIN PCF11"/>
    <property type="match status" value="1"/>
</dbReference>
<dbReference type="GO" id="GO:0005737">
    <property type="term" value="C:cytoplasm"/>
    <property type="evidence" value="ECO:0007669"/>
    <property type="project" value="TreeGrafter"/>
</dbReference>
<dbReference type="FunFam" id="1.25.40.90:FF:000016">
    <property type="entry name" value="mRNA cleavage factor complex component Pcf11"/>
    <property type="match status" value="1"/>
</dbReference>
<dbReference type="InterPro" id="IPR008942">
    <property type="entry name" value="ENTH_VHS"/>
</dbReference>
<dbReference type="CDD" id="cd16982">
    <property type="entry name" value="CID_Pcf11"/>
    <property type="match status" value="1"/>
</dbReference>
<sequence length="871" mass="96060">MAFNADSDEMADNFRQALEDMTGNTKHEINNLTLIARESTEHAHSIADVIMDHILKVAPQKKLASLYVLDSIVKNVGSPYNLFFSRNLYKVFMESYAIVDQQTRRKMEELFKTWKESVPGSIDRRPVFEPDILGPIDTTLDKVRGGLPQHLPQGHHAARRPPVAGPASQLGYRETPTPPQPGLYGQSRYPPPSLNGGPRQDQQFPVHPAHAYPTSHSSTSQGPTGVLAPYPPPGHGIPHGAPPQPTSVNIKSLSEDISQLVGAMRVEAGVRPYETSIQTKMGALQDLQTILQSQQDLPQDQLVLVKNQVSELAKTIRATLTPVVTGPPPPPASTAGGYYHTSTPPVMPTPQAHHAQYPPPRPHIPPHIVASASATPPQGAGMPVPSSAAPSKLSLASLLGPGAMAAIMKSQGQQSAAKTQTPPPPRGRVAIHSPPAHPPQPQQAPKPEVDPMALIGMLRNKGMIGKPAPVPVPPRNPKTLEEATIGLEMKSSSLKQFRPYMSSFIYDKLGPQCSQCGRRFTRDEEGKAKKMAHMDWHFKVYQRIQEGERRGQHLSWYVDEMEWIRWEESIDADHHGEDPTKPDGDKGDGLGKAGSKQPKDQWIRVPDDAKLKASVCPICQETFQMSWLHEAQEFVWMDAVKVSNRVYHATCHAEAFKDREKSPLRQIRGTPEPVLGKRKAEDEYLSRSKIRLGSVQATRGLVDSHQRHMGHPKFTRGAFELFFQRDSPRKTWIRFMRMMHSIEHKVFIDTAHGGVAGLLRSRQGAGVGLIGHPTLDRKVHAGGSTAQIVYGKTGPSLTDLKLDWPTVECYEKLGLPTCPFQPDRERAPLAERGCKKKKKKKNDRKNNTNCLLHKTPTSAPVASQAIIAIVA</sequence>
<feature type="region of interest" description="Disordered" evidence="1">
    <location>
        <begin position="141"/>
        <end position="238"/>
    </location>
</feature>
<dbReference type="EMBL" id="JAKWBI020000035">
    <property type="protein sequence ID" value="KAJ2905233.1"/>
    <property type="molecule type" value="Genomic_DNA"/>
</dbReference>
<feature type="domain" description="CID" evidence="2">
    <location>
        <begin position="6"/>
        <end position="144"/>
    </location>
</feature>
<name>A0AAD5RVQ7_9PEZI</name>
<dbReference type="GO" id="GO:0006369">
    <property type="term" value="P:termination of RNA polymerase II transcription"/>
    <property type="evidence" value="ECO:0007669"/>
    <property type="project" value="InterPro"/>
</dbReference>
<dbReference type="InterPro" id="IPR047415">
    <property type="entry name" value="Pcf11_CID"/>
</dbReference>
<keyword evidence="4" id="KW-1185">Reference proteome</keyword>
<evidence type="ECO:0000313" key="4">
    <source>
        <dbReference type="Proteomes" id="UP001201980"/>
    </source>
</evidence>
<dbReference type="AlphaFoldDB" id="A0AAD5RVQ7"/>
<dbReference type="PROSITE" id="PS51391">
    <property type="entry name" value="CID"/>
    <property type="match status" value="1"/>
</dbReference>
<feature type="compositionally biased region" description="Basic residues" evidence="1">
    <location>
        <begin position="834"/>
        <end position="843"/>
    </location>
</feature>
<dbReference type="InterPro" id="IPR006569">
    <property type="entry name" value="CID_dom"/>
</dbReference>
<feature type="compositionally biased region" description="Polar residues" evidence="1">
    <location>
        <begin position="214"/>
        <end position="223"/>
    </location>
</feature>
<feature type="region of interest" description="Disordered" evidence="1">
    <location>
        <begin position="408"/>
        <end position="448"/>
    </location>
</feature>
<dbReference type="GO" id="GO:0000993">
    <property type="term" value="F:RNA polymerase II complex binding"/>
    <property type="evidence" value="ECO:0007669"/>
    <property type="project" value="InterPro"/>
</dbReference>
<comment type="caution">
    <text evidence="3">The sequence shown here is derived from an EMBL/GenBank/DDBJ whole genome shotgun (WGS) entry which is preliminary data.</text>
</comment>
<accession>A0AAD5RVQ7</accession>
<proteinExistence type="predicted"/>
<dbReference type="SUPFAM" id="SSF48464">
    <property type="entry name" value="ENTH/VHS domain"/>
    <property type="match status" value="1"/>
</dbReference>
<dbReference type="InterPro" id="IPR054127">
    <property type="entry name" value="Pcf11_C"/>
</dbReference>
<dbReference type="PANTHER" id="PTHR15921">
    <property type="entry name" value="PRE-MRNA CLEAVAGE COMPLEX II"/>
    <property type="match status" value="1"/>
</dbReference>
<feature type="compositionally biased region" description="Pro residues" evidence="1">
    <location>
        <begin position="435"/>
        <end position="444"/>
    </location>
</feature>
<protein>
    <recommendedName>
        <fullName evidence="2">CID domain-containing protein</fullName>
    </recommendedName>
</protein>
<feature type="compositionally biased region" description="Pro residues" evidence="1">
    <location>
        <begin position="229"/>
        <end position="238"/>
    </location>
</feature>
<dbReference type="InterPro" id="IPR045154">
    <property type="entry name" value="PCF11-like"/>
</dbReference>
<evidence type="ECO:0000259" key="2">
    <source>
        <dbReference type="PROSITE" id="PS51391"/>
    </source>
</evidence>
<evidence type="ECO:0000313" key="3">
    <source>
        <dbReference type="EMBL" id="KAJ2905233.1"/>
    </source>
</evidence>
<dbReference type="GO" id="GO:0005849">
    <property type="term" value="C:mRNA cleavage factor complex"/>
    <property type="evidence" value="ECO:0007669"/>
    <property type="project" value="TreeGrafter"/>
</dbReference>
<organism evidence="3 4">
    <name type="scientific">Zalerion maritima</name>
    <dbReference type="NCBI Taxonomy" id="339359"/>
    <lineage>
        <taxon>Eukaryota</taxon>
        <taxon>Fungi</taxon>
        <taxon>Dikarya</taxon>
        <taxon>Ascomycota</taxon>
        <taxon>Pezizomycotina</taxon>
        <taxon>Sordariomycetes</taxon>
        <taxon>Lulworthiomycetidae</taxon>
        <taxon>Lulworthiales</taxon>
        <taxon>Lulworthiaceae</taxon>
        <taxon>Zalerion</taxon>
    </lineage>
</organism>
<gene>
    <name evidence="3" type="ORF">MKZ38_005935</name>
</gene>
<feature type="region of interest" description="Disordered" evidence="1">
    <location>
        <begin position="323"/>
        <end position="389"/>
    </location>
</feature>
<feature type="region of interest" description="Disordered" evidence="1">
    <location>
        <begin position="572"/>
        <end position="604"/>
    </location>
</feature>